<dbReference type="Proteomes" id="UP001374893">
    <property type="component" value="Chromosome"/>
</dbReference>
<evidence type="ECO:0000256" key="1">
    <source>
        <dbReference type="ARBA" id="ARBA00008769"/>
    </source>
</evidence>
<evidence type="ECO:0000256" key="2">
    <source>
        <dbReference type="RuleBase" id="RU363072"/>
    </source>
</evidence>
<protein>
    <submittedName>
        <fullName evidence="3">Carbohydrateporin</fullName>
    </submittedName>
</protein>
<sequence length="420" mass="45787">MKPYRELPSPVTSMVTLVLATAPIARAETGALDSNPLSGPDDPHTLAGEMRQEKADLLDRNLLELWEEWKTGVTDRTGFSFGGDYTAVGFAASDSPGDDTSASGIFRLFGSWDLVNPKGKNTGGLVYKVEHRHRFTDVPPAAFGFEVGYAGAPEPVFNDDGFRVTELNWKQYFCDDRVVARVGFIDIKSYFDVYGLASPWNGFHNLAFSTGSNTQSVLPDGAFGIMIGGYLTDHVYAVAGIADASADPTSVFGGFETFFSDFDTFKSLEIGFTGGGKRLFLDNAHIAIWQLDDSKETGGQGGWGVNASVSKLLADRWLVFLRGGWADEGAGAYEASVSTGFGYMNEPGGHLLGVGLNWGRPNSDTFPVPLDDQWTAEVFYRLQLLENFQLTPSLQFLINPALNPNEHFVALFGLRTRLTF</sequence>
<dbReference type="InterPro" id="IPR007049">
    <property type="entry name" value="Carb-sel_porin_OprB"/>
</dbReference>
<keyword evidence="4" id="KW-1185">Reference proteome</keyword>
<dbReference type="InterPro" id="IPR038673">
    <property type="entry name" value="OprB_sf"/>
</dbReference>
<evidence type="ECO:0000313" key="3">
    <source>
        <dbReference type="EMBL" id="BCX49658.1"/>
    </source>
</evidence>
<dbReference type="Gene3D" id="2.40.160.180">
    <property type="entry name" value="Carbohydrate-selective porin OprB"/>
    <property type="match status" value="1"/>
</dbReference>
<dbReference type="Pfam" id="PF04966">
    <property type="entry name" value="OprB"/>
    <property type="match status" value="1"/>
</dbReference>
<dbReference type="EMBL" id="AP024702">
    <property type="protein sequence ID" value="BCX49658.1"/>
    <property type="molecule type" value="Genomic_DNA"/>
</dbReference>
<name>A0ABM7RGB7_9BACT</name>
<accession>A0ABM7RGB7</accession>
<comment type="similarity">
    <text evidence="1 2">Belongs to the OprB family.</text>
</comment>
<proteinExistence type="inferred from homology"/>
<reference evidence="3 4" key="1">
    <citation type="submission" date="2021-06" db="EMBL/GenBank/DDBJ databases">
        <title>Complete genome of Haloferula helveola possessing various polysaccharide degrading enzymes.</title>
        <authorList>
            <person name="Takami H."/>
            <person name="Huang C."/>
            <person name="Hamasaki K."/>
        </authorList>
    </citation>
    <scope>NUCLEOTIDE SEQUENCE [LARGE SCALE GENOMIC DNA]</scope>
    <source>
        <strain evidence="3 4">CN-1</strain>
    </source>
</reference>
<organism evidence="3 4">
    <name type="scientific">Haloferula helveola</name>
    <dbReference type="NCBI Taxonomy" id="490095"/>
    <lineage>
        <taxon>Bacteria</taxon>
        <taxon>Pseudomonadati</taxon>
        <taxon>Verrucomicrobiota</taxon>
        <taxon>Verrucomicrobiia</taxon>
        <taxon>Verrucomicrobiales</taxon>
        <taxon>Verrucomicrobiaceae</taxon>
        <taxon>Haloferula</taxon>
    </lineage>
</organism>
<gene>
    <name evidence="3" type="ORF">HAHE_35660</name>
</gene>
<evidence type="ECO:0000313" key="4">
    <source>
        <dbReference type="Proteomes" id="UP001374893"/>
    </source>
</evidence>
<dbReference type="RefSeq" id="WP_353415562.1">
    <property type="nucleotide sequence ID" value="NZ_BAABRH010000001.1"/>
</dbReference>